<dbReference type="STRING" id="211114.SAMN04489726_1188"/>
<evidence type="ECO:0000256" key="1">
    <source>
        <dbReference type="ARBA" id="ARBA00022723"/>
    </source>
</evidence>
<dbReference type="InterPro" id="IPR051785">
    <property type="entry name" value="MMCE/EMCE_epimerase"/>
</dbReference>
<gene>
    <name evidence="3" type="ORF">SAMN04489726_1188</name>
</gene>
<dbReference type="PANTHER" id="PTHR43048:SF5">
    <property type="entry name" value="BLR5325 PROTEIN"/>
    <property type="match status" value="1"/>
</dbReference>
<dbReference type="GO" id="GO:0046872">
    <property type="term" value="F:metal ion binding"/>
    <property type="evidence" value="ECO:0007669"/>
    <property type="project" value="UniProtKB-KW"/>
</dbReference>
<dbReference type="Pfam" id="PF13669">
    <property type="entry name" value="Glyoxalase_4"/>
    <property type="match status" value="1"/>
</dbReference>
<keyword evidence="4" id="KW-1185">Reference proteome</keyword>
<evidence type="ECO:0000259" key="2">
    <source>
        <dbReference type="PROSITE" id="PS51819"/>
    </source>
</evidence>
<dbReference type="GO" id="GO:0051213">
    <property type="term" value="F:dioxygenase activity"/>
    <property type="evidence" value="ECO:0007669"/>
    <property type="project" value="UniProtKB-KW"/>
</dbReference>
<dbReference type="CDD" id="cd08353">
    <property type="entry name" value="VOC_like"/>
    <property type="match status" value="1"/>
</dbReference>
<sequence>MSTVRRLDHIGVVVEDLDAATEFFLGLGLEKAGAMSMRGDWIGGIIGLEDVHTDVVFVSAPDGTGKLELIKFHSPADDRGVREAAANRLGIRHLAFVVEDLDGVLGALAAKGATRIGKIHDHEGVVRLCYVRGPEGIIVELAEEIGS</sequence>
<dbReference type="InterPro" id="IPR037523">
    <property type="entry name" value="VOC_core"/>
</dbReference>
<dbReference type="Gene3D" id="3.10.180.10">
    <property type="entry name" value="2,3-Dihydroxybiphenyl 1,2-Dioxygenase, domain 1"/>
    <property type="match status" value="1"/>
</dbReference>
<dbReference type="OrthoDB" id="7187210at2"/>
<accession>A0A1G9SHX6</accession>
<organism evidence="3 4">
    <name type="scientific">Allokutzneria albata</name>
    <name type="common">Kibdelosporangium albatum</name>
    <dbReference type="NCBI Taxonomy" id="211114"/>
    <lineage>
        <taxon>Bacteria</taxon>
        <taxon>Bacillati</taxon>
        <taxon>Actinomycetota</taxon>
        <taxon>Actinomycetes</taxon>
        <taxon>Pseudonocardiales</taxon>
        <taxon>Pseudonocardiaceae</taxon>
        <taxon>Allokutzneria</taxon>
    </lineage>
</organism>
<feature type="domain" description="VOC" evidence="2">
    <location>
        <begin position="6"/>
        <end position="144"/>
    </location>
</feature>
<protein>
    <submittedName>
        <fullName evidence="3">Catechol 2,3-dioxygenase</fullName>
    </submittedName>
</protein>
<name>A0A1G9SHX6_ALLAB</name>
<dbReference type="EMBL" id="LT629701">
    <property type="protein sequence ID" value="SDM35002.1"/>
    <property type="molecule type" value="Genomic_DNA"/>
</dbReference>
<dbReference type="SUPFAM" id="SSF54593">
    <property type="entry name" value="Glyoxalase/Bleomycin resistance protein/Dihydroxybiphenyl dioxygenase"/>
    <property type="match status" value="1"/>
</dbReference>
<keyword evidence="3" id="KW-0223">Dioxygenase</keyword>
<reference evidence="3 4" key="1">
    <citation type="submission" date="2016-10" db="EMBL/GenBank/DDBJ databases">
        <authorList>
            <person name="de Groot N.N."/>
        </authorList>
    </citation>
    <scope>NUCLEOTIDE SEQUENCE [LARGE SCALE GENOMIC DNA]</scope>
    <source>
        <strain evidence="3 4">DSM 44149</strain>
    </source>
</reference>
<dbReference type="RefSeq" id="WP_030432396.1">
    <property type="nucleotide sequence ID" value="NZ_JOEF01000026.1"/>
</dbReference>
<dbReference type="PROSITE" id="PS51819">
    <property type="entry name" value="VOC"/>
    <property type="match status" value="1"/>
</dbReference>
<dbReference type="eggNOG" id="COG0346">
    <property type="taxonomic scope" value="Bacteria"/>
</dbReference>
<dbReference type="InterPro" id="IPR029068">
    <property type="entry name" value="Glyas_Bleomycin-R_OHBP_Dase"/>
</dbReference>
<evidence type="ECO:0000313" key="4">
    <source>
        <dbReference type="Proteomes" id="UP000183376"/>
    </source>
</evidence>
<evidence type="ECO:0000313" key="3">
    <source>
        <dbReference type="EMBL" id="SDM35002.1"/>
    </source>
</evidence>
<proteinExistence type="predicted"/>
<dbReference type="Proteomes" id="UP000183376">
    <property type="component" value="Chromosome I"/>
</dbReference>
<dbReference type="AlphaFoldDB" id="A0A1G9SHX6"/>
<dbReference type="GO" id="GO:0004493">
    <property type="term" value="F:methylmalonyl-CoA epimerase activity"/>
    <property type="evidence" value="ECO:0007669"/>
    <property type="project" value="TreeGrafter"/>
</dbReference>
<keyword evidence="3" id="KW-0560">Oxidoreductase</keyword>
<dbReference type="GO" id="GO:0046491">
    <property type="term" value="P:L-methylmalonyl-CoA metabolic process"/>
    <property type="evidence" value="ECO:0007669"/>
    <property type="project" value="TreeGrafter"/>
</dbReference>
<dbReference type="PANTHER" id="PTHR43048">
    <property type="entry name" value="METHYLMALONYL-COA EPIMERASE"/>
    <property type="match status" value="1"/>
</dbReference>
<keyword evidence="1" id="KW-0479">Metal-binding</keyword>